<keyword evidence="2" id="KW-1185">Reference proteome</keyword>
<gene>
    <name evidence="1" type="primary">RvY_00299-1</name>
    <name evidence="1" type="synonym">RvY_00299.1</name>
    <name evidence="1" type="ORF">RvY_00299</name>
</gene>
<dbReference type="OrthoDB" id="10406051at2759"/>
<reference evidence="1 2" key="1">
    <citation type="journal article" date="2016" name="Nat. Commun.">
        <title>Extremotolerant tardigrade genome and improved radiotolerance of human cultured cells by tardigrade-unique protein.</title>
        <authorList>
            <person name="Hashimoto T."/>
            <person name="Horikawa D.D."/>
            <person name="Saito Y."/>
            <person name="Kuwahara H."/>
            <person name="Kozuka-Hata H."/>
            <person name="Shin-I T."/>
            <person name="Minakuchi Y."/>
            <person name="Ohishi K."/>
            <person name="Motoyama A."/>
            <person name="Aizu T."/>
            <person name="Enomoto A."/>
            <person name="Kondo K."/>
            <person name="Tanaka S."/>
            <person name="Hara Y."/>
            <person name="Koshikawa S."/>
            <person name="Sagara H."/>
            <person name="Miura T."/>
            <person name="Yokobori S."/>
            <person name="Miyagawa K."/>
            <person name="Suzuki Y."/>
            <person name="Kubo T."/>
            <person name="Oyama M."/>
            <person name="Kohara Y."/>
            <person name="Fujiyama A."/>
            <person name="Arakawa K."/>
            <person name="Katayama T."/>
            <person name="Toyoda A."/>
            <person name="Kunieda T."/>
        </authorList>
    </citation>
    <scope>NUCLEOTIDE SEQUENCE [LARGE SCALE GENOMIC DNA]</scope>
    <source>
        <strain evidence="1 2">YOKOZUNA-1</strain>
    </source>
</reference>
<evidence type="ECO:0000313" key="1">
    <source>
        <dbReference type="EMBL" id="GAU87464.1"/>
    </source>
</evidence>
<proteinExistence type="predicted"/>
<dbReference type="EMBL" id="BDGG01000001">
    <property type="protein sequence ID" value="GAU87464.1"/>
    <property type="molecule type" value="Genomic_DNA"/>
</dbReference>
<organism evidence="1 2">
    <name type="scientific">Ramazzottius varieornatus</name>
    <name type="common">Water bear</name>
    <name type="synonym">Tardigrade</name>
    <dbReference type="NCBI Taxonomy" id="947166"/>
    <lineage>
        <taxon>Eukaryota</taxon>
        <taxon>Metazoa</taxon>
        <taxon>Ecdysozoa</taxon>
        <taxon>Tardigrada</taxon>
        <taxon>Eutardigrada</taxon>
        <taxon>Parachela</taxon>
        <taxon>Hypsibioidea</taxon>
        <taxon>Ramazzottiidae</taxon>
        <taxon>Ramazzottius</taxon>
    </lineage>
</organism>
<name>A0A1D1UCB6_RAMVA</name>
<comment type="caution">
    <text evidence="1">The sequence shown here is derived from an EMBL/GenBank/DDBJ whole genome shotgun (WGS) entry which is preliminary data.</text>
</comment>
<evidence type="ECO:0000313" key="2">
    <source>
        <dbReference type="Proteomes" id="UP000186922"/>
    </source>
</evidence>
<protein>
    <submittedName>
        <fullName evidence="1">Uncharacterized protein</fullName>
    </submittedName>
</protein>
<accession>A0A1D1UCB6</accession>
<sequence length="203" mass="22947">MLDAVRTAFRQAKMNLAAGSFLLLGTVISLTIAYEPYHMRLHAQIIRLENPQGIDYQGQPCGGQFTPRQCNAVVSAFVDTDSSVNPFHSGAESYGRYGPVEYKVLSVHQDDNDPHINQIISADICGKSIEKAVVKVRATEQDENGGKRINDFTCDALLQTLQGENVWSAVQLCQPEYQPKKMRLYFRYKVSRLEEKQCRQHQH</sequence>
<dbReference type="Proteomes" id="UP000186922">
    <property type="component" value="Unassembled WGS sequence"/>
</dbReference>
<dbReference type="AlphaFoldDB" id="A0A1D1UCB6"/>